<dbReference type="STRING" id="1160509.A0A3N4HK20"/>
<organism evidence="3 4">
    <name type="scientific">Ascobolus immersus RN42</name>
    <dbReference type="NCBI Taxonomy" id="1160509"/>
    <lineage>
        <taxon>Eukaryota</taxon>
        <taxon>Fungi</taxon>
        <taxon>Dikarya</taxon>
        <taxon>Ascomycota</taxon>
        <taxon>Pezizomycotina</taxon>
        <taxon>Pezizomycetes</taxon>
        <taxon>Pezizales</taxon>
        <taxon>Ascobolaceae</taxon>
        <taxon>Ascobolus</taxon>
    </lineage>
</organism>
<dbReference type="CDD" id="cd04301">
    <property type="entry name" value="NAT_SF"/>
    <property type="match status" value="1"/>
</dbReference>
<dbReference type="EMBL" id="ML119796">
    <property type="protein sequence ID" value="RPA74233.1"/>
    <property type="molecule type" value="Genomic_DNA"/>
</dbReference>
<dbReference type="SUPFAM" id="SSF55729">
    <property type="entry name" value="Acyl-CoA N-acyltransferases (Nat)"/>
    <property type="match status" value="2"/>
</dbReference>
<dbReference type="InterPro" id="IPR053013">
    <property type="entry name" value="LAT"/>
</dbReference>
<reference evidence="3 4" key="1">
    <citation type="journal article" date="2018" name="Nat. Ecol. Evol.">
        <title>Pezizomycetes genomes reveal the molecular basis of ectomycorrhizal truffle lifestyle.</title>
        <authorList>
            <person name="Murat C."/>
            <person name="Payen T."/>
            <person name="Noel B."/>
            <person name="Kuo A."/>
            <person name="Morin E."/>
            <person name="Chen J."/>
            <person name="Kohler A."/>
            <person name="Krizsan K."/>
            <person name="Balestrini R."/>
            <person name="Da Silva C."/>
            <person name="Montanini B."/>
            <person name="Hainaut M."/>
            <person name="Levati E."/>
            <person name="Barry K.W."/>
            <person name="Belfiori B."/>
            <person name="Cichocki N."/>
            <person name="Clum A."/>
            <person name="Dockter R.B."/>
            <person name="Fauchery L."/>
            <person name="Guy J."/>
            <person name="Iotti M."/>
            <person name="Le Tacon F."/>
            <person name="Lindquist E.A."/>
            <person name="Lipzen A."/>
            <person name="Malagnac F."/>
            <person name="Mello A."/>
            <person name="Molinier V."/>
            <person name="Miyauchi S."/>
            <person name="Poulain J."/>
            <person name="Riccioni C."/>
            <person name="Rubini A."/>
            <person name="Sitrit Y."/>
            <person name="Splivallo R."/>
            <person name="Traeger S."/>
            <person name="Wang M."/>
            <person name="Zifcakova L."/>
            <person name="Wipf D."/>
            <person name="Zambonelli A."/>
            <person name="Paolocci F."/>
            <person name="Nowrousian M."/>
            <person name="Ottonello S."/>
            <person name="Baldrian P."/>
            <person name="Spatafora J.W."/>
            <person name="Henrissat B."/>
            <person name="Nagy L.G."/>
            <person name="Aury J.M."/>
            <person name="Wincker P."/>
            <person name="Grigoriev I.V."/>
            <person name="Bonfante P."/>
            <person name="Martin F.M."/>
        </authorList>
    </citation>
    <scope>NUCLEOTIDE SEQUENCE [LARGE SCALE GENOMIC DNA]</scope>
    <source>
        <strain evidence="3 4">RN42</strain>
    </source>
</reference>
<dbReference type="InterPro" id="IPR016181">
    <property type="entry name" value="Acyl_CoA_acyltransferase"/>
</dbReference>
<dbReference type="Proteomes" id="UP000275078">
    <property type="component" value="Unassembled WGS sequence"/>
</dbReference>
<dbReference type="OrthoDB" id="2020070at2759"/>
<evidence type="ECO:0000259" key="2">
    <source>
        <dbReference type="Pfam" id="PF22998"/>
    </source>
</evidence>
<dbReference type="InterPro" id="IPR000182">
    <property type="entry name" value="GNAT_dom"/>
</dbReference>
<feature type="domain" description="LYC1 C-terminal" evidence="2">
    <location>
        <begin position="182"/>
        <end position="356"/>
    </location>
</feature>
<dbReference type="PANTHER" id="PTHR34815">
    <property type="entry name" value="LYSINE ACETYLTRANSFERASE"/>
    <property type="match status" value="1"/>
</dbReference>
<evidence type="ECO:0000313" key="3">
    <source>
        <dbReference type="EMBL" id="RPA74233.1"/>
    </source>
</evidence>
<evidence type="ECO:0000259" key="1">
    <source>
        <dbReference type="Pfam" id="PF13508"/>
    </source>
</evidence>
<sequence length="356" mass="39552">MANSIIHEVPHDGTTLFLREASEQELLQCWHRNSKEWRGKLPLDDYIARDQYLRMLPLTRNGGIRHWILSTTPNPSSGSDTAPFYGACETIEKKAVVKENGTVRDVKSWGICSVFVAEEYRGKGYAGAMMKALGEVIDKMGVDEDGFSVLYSDIGKTFYERNGGWKATSTEEIQLPVLQVEGEVDGVKWLGKEDFGWMGEQAVVDVRKAVDETEGERVMAVLPTGEVFEWAVAHGGFVAEKLFQREVSVVGAECEGSWVLWKVDVNAGGLAVLFVHGEGEGLRKCFMAACVEAGKWGLGKVVVWRPSKGVLEVVRGVKEWEGVSVGEREGSIPALRWKNAEDVEVEWVANEKYAWC</sequence>
<name>A0A3N4HK20_ASCIM</name>
<dbReference type="AlphaFoldDB" id="A0A3N4HK20"/>
<protein>
    <submittedName>
        <fullName evidence="3">Uncharacterized protein</fullName>
    </submittedName>
</protein>
<feature type="domain" description="N-acetyltransferase" evidence="1">
    <location>
        <begin position="109"/>
        <end position="163"/>
    </location>
</feature>
<dbReference type="Pfam" id="PF22998">
    <property type="entry name" value="GNAT_LYC1-like"/>
    <property type="match status" value="1"/>
</dbReference>
<proteinExistence type="predicted"/>
<accession>A0A3N4HK20</accession>
<dbReference type="Gene3D" id="3.40.630.30">
    <property type="match status" value="1"/>
</dbReference>
<dbReference type="Pfam" id="PF13508">
    <property type="entry name" value="Acetyltransf_7"/>
    <property type="match status" value="1"/>
</dbReference>
<evidence type="ECO:0000313" key="4">
    <source>
        <dbReference type="Proteomes" id="UP000275078"/>
    </source>
</evidence>
<dbReference type="PANTHER" id="PTHR34815:SF2">
    <property type="entry name" value="N-ACETYLTRANSFERASE DOMAIN-CONTAINING PROTEIN"/>
    <property type="match status" value="1"/>
</dbReference>
<dbReference type="InterPro" id="IPR055100">
    <property type="entry name" value="GNAT_LYC1-like"/>
</dbReference>
<dbReference type="GO" id="GO:0016747">
    <property type="term" value="F:acyltransferase activity, transferring groups other than amino-acyl groups"/>
    <property type="evidence" value="ECO:0007669"/>
    <property type="project" value="InterPro"/>
</dbReference>
<keyword evidence="4" id="KW-1185">Reference proteome</keyword>
<gene>
    <name evidence="3" type="ORF">BJ508DRAFT_39504</name>
</gene>